<dbReference type="Gene3D" id="2.70.98.10">
    <property type="match status" value="2"/>
</dbReference>
<keyword evidence="2" id="KW-0732">Signal</keyword>
<gene>
    <name evidence="3" type="ORF">C2E21_6616</name>
</gene>
<dbReference type="STRING" id="3076.A0A2P6TJU0"/>
<name>A0A2P6TJU0_CHLSO</name>
<feature type="region of interest" description="Disordered" evidence="1">
    <location>
        <begin position="67"/>
        <end position="97"/>
    </location>
</feature>
<evidence type="ECO:0000313" key="3">
    <source>
        <dbReference type="EMBL" id="PRW44333.1"/>
    </source>
</evidence>
<dbReference type="InterPro" id="IPR014718">
    <property type="entry name" value="GH-type_carb-bd"/>
</dbReference>
<organism evidence="3 4">
    <name type="scientific">Chlorella sorokiniana</name>
    <name type="common">Freshwater green alga</name>
    <dbReference type="NCBI Taxonomy" id="3076"/>
    <lineage>
        <taxon>Eukaryota</taxon>
        <taxon>Viridiplantae</taxon>
        <taxon>Chlorophyta</taxon>
        <taxon>core chlorophytes</taxon>
        <taxon>Trebouxiophyceae</taxon>
        <taxon>Chlorellales</taxon>
        <taxon>Chlorellaceae</taxon>
        <taxon>Chlorella clade</taxon>
        <taxon>Chlorella</taxon>
    </lineage>
</organism>
<accession>A0A2P6TJU0</accession>
<dbReference type="InterPro" id="IPR008183">
    <property type="entry name" value="Aldose_1/G6P_1-epimerase"/>
</dbReference>
<dbReference type="Pfam" id="PF01263">
    <property type="entry name" value="Aldose_epim"/>
    <property type="match status" value="1"/>
</dbReference>
<feature type="chain" id="PRO_5015126041" evidence="2">
    <location>
        <begin position="25"/>
        <end position="537"/>
    </location>
</feature>
<dbReference type="GO" id="GO:0005737">
    <property type="term" value="C:cytoplasm"/>
    <property type="evidence" value="ECO:0007669"/>
    <property type="project" value="TreeGrafter"/>
</dbReference>
<feature type="region of interest" description="Disordered" evidence="1">
    <location>
        <begin position="24"/>
        <end position="46"/>
    </location>
</feature>
<dbReference type="Proteomes" id="UP000239899">
    <property type="component" value="Unassembled WGS sequence"/>
</dbReference>
<evidence type="ECO:0000256" key="1">
    <source>
        <dbReference type="SAM" id="MobiDB-lite"/>
    </source>
</evidence>
<dbReference type="GO" id="GO:0005975">
    <property type="term" value="P:carbohydrate metabolic process"/>
    <property type="evidence" value="ECO:0007669"/>
    <property type="project" value="InterPro"/>
</dbReference>
<dbReference type="EMBL" id="LHPG02000013">
    <property type="protein sequence ID" value="PRW44333.1"/>
    <property type="molecule type" value="Genomic_DNA"/>
</dbReference>
<dbReference type="GO" id="GO:0047938">
    <property type="term" value="F:glucose-6-phosphate 1-epimerase activity"/>
    <property type="evidence" value="ECO:0007669"/>
    <property type="project" value="TreeGrafter"/>
</dbReference>
<comment type="caution">
    <text evidence="3">The sequence shown here is derived from an EMBL/GenBank/DDBJ whole genome shotgun (WGS) entry which is preliminary data.</text>
</comment>
<dbReference type="PANTHER" id="PTHR11122:SF13">
    <property type="entry name" value="GLUCOSE-6-PHOSPHATE 1-EPIMERASE"/>
    <property type="match status" value="1"/>
</dbReference>
<dbReference type="InterPro" id="IPR011013">
    <property type="entry name" value="Gal_mutarotase_sf_dom"/>
</dbReference>
<protein>
    <submittedName>
        <fullName evidence="3">Glucose-6-phosphate 1-epimerase</fullName>
    </submittedName>
</protein>
<feature type="compositionally biased region" description="Low complexity" evidence="1">
    <location>
        <begin position="84"/>
        <end position="97"/>
    </location>
</feature>
<feature type="compositionally biased region" description="Low complexity" evidence="1">
    <location>
        <begin position="24"/>
        <end position="35"/>
    </location>
</feature>
<feature type="signal peptide" evidence="2">
    <location>
        <begin position="1"/>
        <end position="24"/>
    </location>
</feature>
<feature type="region of interest" description="Disordered" evidence="1">
    <location>
        <begin position="212"/>
        <end position="234"/>
    </location>
</feature>
<dbReference type="AlphaFoldDB" id="A0A2P6TJU0"/>
<evidence type="ECO:0000313" key="4">
    <source>
        <dbReference type="Proteomes" id="UP000239899"/>
    </source>
</evidence>
<proteinExistence type="predicted"/>
<dbReference type="PANTHER" id="PTHR11122">
    <property type="entry name" value="APOSPORY-ASSOCIATED PROTEIN C-RELATED"/>
    <property type="match status" value="1"/>
</dbReference>
<dbReference type="GO" id="GO:0030246">
    <property type="term" value="F:carbohydrate binding"/>
    <property type="evidence" value="ECO:0007669"/>
    <property type="project" value="InterPro"/>
</dbReference>
<reference evidence="3 4" key="1">
    <citation type="journal article" date="2018" name="Plant J.">
        <title>Genome sequences of Chlorella sorokiniana UTEX 1602 and Micractinium conductrix SAG 241.80: implications to maltose excretion by a green alga.</title>
        <authorList>
            <person name="Arriola M.B."/>
            <person name="Velmurugan N."/>
            <person name="Zhang Y."/>
            <person name="Plunkett M.H."/>
            <person name="Hondzo H."/>
            <person name="Barney B.M."/>
        </authorList>
    </citation>
    <scope>NUCLEOTIDE SEQUENCE [LARGE SCALE GENOMIC DNA]</scope>
    <source>
        <strain evidence="4">UTEX 1602</strain>
    </source>
</reference>
<sequence length="537" mass="58624">MPAGTCAAALPAAALGVAAQAAAGRPPPAAACTPRRQPRRRAARSSVAAAGYNYNIDDIVYQTIKQQSWETPPEARGGADGVQPPSSSSLSPEEAEAQWEANQEYIAHCNATYGVPGLIEFAAGYGGLPKAVLQHPSGTRAEVYLHGGTVTSWRHADGREMLHLRRGNVFDGVEPISGGIQIAWPQYGSGPLPRNGFLQNLHWSVVETAWRQPEDEQQAEEQLLPTQEGSSRVVERPEDCVGLEAAVAEGHDLRPMISLYAETDSSWAEQWPYQFEALYTVSLMEPEPPTLSDVELLKQAHETPEERQQREEQEAAAAAAAARAAEQAALEGELPILEPSVLRCVLQIHNSGDEPFTFTTGLRSHFVTRDIQTHGKYVNLLGLRGKYVMDYTQDPLNPGLTIQEGDLVRFGDREPLDLAFLDCEAGGEVLFCPGAPAHFSMQNLEGFCDIGVQHPTAVLPCESRHFVTMGPARAVRKVTLQPGELWVGDASFTAHDDYWPLAPWEMEDPTLVPVRESSPEFLPGWTRARRSASVLDD</sequence>
<dbReference type="OrthoDB" id="1659429at2759"/>
<dbReference type="SUPFAM" id="SSF74650">
    <property type="entry name" value="Galactose mutarotase-like"/>
    <property type="match status" value="1"/>
</dbReference>
<evidence type="ECO:0000256" key="2">
    <source>
        <dbReference type="SAM" id="SignalP"/>
    </source>
</evidence>
<keyword evidence="4" id="KW-1185">Reference proteome</keyword>